<keyword evidence="2" id="KW-0723">Serine/threonine-protein kinase</keyword>
<dbReference type="Gene3D" id="1.10.510.10">
    <property type="entry name" value="Transferase(Phosphotransferase) domain 1"/>
    <property type="match status" value="1"/>
</dbReference>
<dbReference type="EMBL" id="CAMPGE010008256">
    <property type="protein sequence ID" value="CAI2367161.1"/>
    <property type="molecule type" value="Genomic_DNA"/>
</dbReference>
<dbReference type="PANTHER" id="PTHR22967">
    <property type="entry name" value="SERINE/THREONINE PROTEIN KINASE"/>
    <property type="match status" value="1"/>
</dbReference>
<evidence type="ECO:0000256" key="1">
    <source>
        <dbReference type="ARBA" id="ARBA00012513"/>
    </source>
</evidence>
<dbReference type="Pfam" id="PF00069">
    <property type="entry name" value="Pkinase"/>
    <property type="match status" value="1"/>
</dbReference>
<keyword evidence="3" id="KW-0808">Transferase</keyword>
<keyword evidence="5" id="KW-0418">Kinase</keyword>
<evidence type="ECO:0000259" key="10">
    <source>
        <dbReference type="PROSITE" id="PS50011"/>
    </source>
</evidence>
<dbReference type="Proteomes" id="UP001295684">
    <property type="component" value="Unassembled WGS sequence"/>
</dbReference>
<dbReference type="GO" id="GO:0005737">
    <property type="term" value="C:cytoplasm"/>
    <property type="evidence" value="ECO:0007669"/>
    <property type="project" value="TreeGrafter"/>
</dbReference>
<reference evidence="11" key="1">
    <citation type="submission" date="2023-07" db="EMBL/GenBank/DDBJ databases">
        <authorList>
            <consortium name="AG Swart"/>
            <person name="Singh M."/>
            <person name="Singh A."/>
            <person name="Seah K."/>
            <person name="Emmerich C."/>
        </authorList>
    </citation>
    <scope>NUCLEOTIDE SEQUENCE</scope>
    <source>
        <strain evidence="11">DP1</strain>
    </source>
</reference>
<sequence length="478" mass="54941">MFDYFNQAVDSGPLKNIITFVKQLKPTKNYTISGINIGQEDIISEGGYGYVYLAHEKDNYDKKYALKKIMVQDSINQEAVRREVGLWSELEPSDNICSYLGHIEEYNDDSKQVIILCEYCDGGTLIDLLQRHKLKLIEEQIIYVMNQIAQGMKVMHEHSPPIAHRDVKVENILMKGEHFKLADFGSCSTDTLDYESNSKRVIAEKMELFEKYTTLMYRPPEMIDQYQKYPVGTQVDIWMLGCVLFTLCFAKHPFQEAQKLAIVNAHYYIPDEDHERIGTKLRDLIRLMLTPDPRKRPDINKIIDILENWKEFDEIPLNDDAFKIKSKQEAISHAKNMKYTDMQADLLGFDEDPFQKQFSNDDFSSGFEKPVHLKHSSSMKPPQVPPPASTGWADWGKQTSQHTTLKTENMFDFGGFEQKNSQVNSTDSWFDCADAFGVETRQPSSGGQNYSTATQKSSSSKEEVKQDPTMNFFDFGTC</sequence>
<dbReference type="InterPro" id="IPR008271">
    <property type="entry name" value="Ser/Thr_kinase_AS"/>
</dbReference>
<comment type="catalytic activity">
    <reaction evidence="8">
        <text>L-seryl-[protein] + ATP = O-phospho-L-seryl-[protein] + ADP + H(+)</text>
        <dbReference type="Rhea" id="RHEA:17989"/>
        <dbReference type="Rhea" id="RHEA-COMP:9863"/>
        <dbReference type="Rhea" id="RHEA-COMP:11604"/>
        <dbReference type="ChEBI" id="CHEBI:15378"/>
        <dbReference type="ChEBI" id="CHEBI:29999"/>
        <dbReference type="ChEBI" id="CHEBI:30616"/>
        <dbReference type="ChEBI" id="CHEBI:83421"/>
        <dbReference type="ChEBI" id="CHEBI:456216"/>
        <dbReference type="EC" id="2.7.11.1"/>
    </reaction>
</comment>
<dbReference type="EC" id="2.7.11.1" evidence="1"/>
<evidence type="ECO:0000256" key="4">
    <source>
        <dbReference type="ARBA" id="ARBA00022741"/>
    </source>
</evidence>
<dbReference type="AlphaFoldDB" id="A0AAD1UDF3"/>
<feature type="domain" description="Protein kinase" evidence="10">
    <location>
        <begin position="37"/>
        <end position="310"/>
    </location>
</feature>
<name>A0AAD1UDF3_EUPCR</name>
<keyword evidence="4" id="KW-0547">Nucleotide-binding</keyword>
<feature type="region of interest" description="Disordered" evidence="9">
    <location>
        <begin position="372"/>
        <end position="395"/>
    </location>
</feature>
<evidence type="ECO:0000256" key="2">
    <source>
        <dbReference type="ARBA" id="ARBA00022527"/>
    </source>
</evidence>
<evidence type="ECO:0000256" key="9">
    <source>
        <dbReference type="SAM" id="MobiDB-lite"/>
    </source>
</evidence>
<dbReference type="PANTHER" id="PTHR22967:SF57">
    <property type="entry name" value="AUXILIN, ISOFORM A-RELATED"/>
    <property type="match status" value="1"/>
</dbReference>
<evidence type="ECO:0000313" key="12">
    <source>
        <dbReference type="Proteomes" id="UP001295684"/>
    </source>
</evidence>
<proteinExistence type="predicted"/>
<feature type="region of interest" description="Disordered" evidence="9">
    <location>
        <begin position="438"/>
        <end position="470"/>
    </location>
</feature>
<dbReference type="GO" id="GO:0004674">
    <property type="term" value="F:protein serine/threonine kinase activity"/>
    <property type="evidence" value="ECO:0007669"/>
    <property type="project" value="UniProtKB-KW"/>
</dbReference>
<evidence type="ECO:0000256" key="6">
    <source>
        <dbReference type="ARBA" id="ARBA00022840"/>
    </source>
</evidence>
<evidence type="ECO:0000313" key="11">
    <source>
        <dbReference type="EMBL" id="CAI2367161.1"/>
    </source>
</evidence>
<keyword evidence="6" id="KW-0067">ATP-binding</keyword>
<comment type="catalytic activity">
    <reaction evidence="7">
        <text>L-threonyl-[protein] + ATP = O-phospho-L-threonyl-[protein] + ADP + H(+)</text>
        <dbReference type="Rhea" id="RHEA:46608"/>
        <dbReference type="Rhea" id="RHEA-COMP:11060"/>
        <dbReference type="Rhea" id="RHEA-COMP:11605"/>
        <dbReference type="ChEBI" id="CHEBI:15378"/>
        <dbReference type="ChEBI" id="CHEBI:30013"/>
        <dbReference type="ChEBI" id="CHEBI:30616"/>
        <dbReference type="ChEBI" id="CHEBI:61977"/>
        <dbReference type="ChEBI" id="CHEBI:456216"/>
        <dbReference type="EC" id="2.7.11.1"/>
    </reaction>
</comment>
<accession>A0AAD1UDF3</accession>
<dbReference type="InterPro" id="IPR011009">
    <property type="entry name" value="Kinase-like_dom_sf"/>
</dbReference>
<dbReference type="SUPFAM" id="SSF56112">
    <property type="entry name" value="Protein kinase-like (PK-like)"/>
    <property type="match status" value="1"/>
</dbReference>
<evidence type="ECO:0000256" key="8">
    <source>
        <dbReference type="ARBA" id="ARBA00048679"/>
    </source>
</evidence>
<protein>
    <recommendedName>
        <fullName evidence="1">non-specific serine/threonine protein kinase</fullName>
        <ecNumber evidence="1">2.7.11.1</ecNumber>
    </recommendedName>
</protein>
<keyword evidence="12" id="KW-1185">Reference proteome</keyword>
<dbReference type="InterPro" id="IPR000719">
    <property type="entry name" value="Prot_kinase_dom"/>
</dbReference>
<evidence type="ECO:0000256" key="7">
    <source>
        <dbReference type="ARBA" id="ARBA00047899"/>
    </source>
</evidence>
<feature type="compositionally biased region" description="Polar residues" evidence="9">
    <location>
        <begin position="441"/>
        <end position="455"/>
    </location>
</feature>
<gene>
    <name evidence="11" type="ORF">ECRASSUSDP1_LOCUS8438</name>
</gene>
<evidence type="ECO:0000256" key="5">
    <source>
        <dbReference type="ARBA" id="ARBA00022777"/>
    </source>
</evidence>
<dbReference type="PROSITE" id="PS00108">
    <property type="entry name" value="PROTEIN_KINASE_ST"/>
    <property type="match status" value="1"/>
</dbReference>
<dbReference type="PROSITE" id="PS50011">
    <property type="entry name" value="PROTEIN_KINASE_DOM"/>
    <property type="match status" value="1"/>
</dbReference>
<dbReference type="GO" id="GO:0005524">
    <property type="term" value="F:ATP binding"/>
    <property type="evidence" value="ECO:0007669"/>
    <property type="project" value="UniProtKB-KW"/>
</dbReference>
<comment type="caution">
    <text evidence="11">The sequence shown here is derived from an EMBL/GenBank/DDBJ whole genome shotgun (WGS) entry which is preliminary data.</text>
</comment>
<organism evidence="11 12">
    <name type="scientific">Euplotes crassus</name>
    <dbReference type="NCBI Taxonomy" id="5936"/>
    <lineage>
        <taxon>Eukaryota</taxon>
        <taxon>Sar</taxon>
        <taxon>Alveolata</taxon>
        <taxon>Ciliophora</taxon>
        <taxon>Intramacronucleata</taxon>
        <taxon>Spirotrichea</taxon>
        <taxon>Hypotrichia</taxon>
        <taxon>Euplotida</taxon>
        <taxon>Euplotidae</taxon>
        <taxon>Moneuplotes</taxon>
    </lineage>
</organism>
<dbReference type="SMART" id="SM00220">
    <property type="entry name" value="S_TKc"/>
    <property type="match status" value="1"/>
</dbReference>
<evidence type="ECO:0000256" key="3">
    <source>
        <dbReference type="ARBA" id="ARBA00022679"/>
    </source>
</evidence>